<evidence type="ECO:0000313" key="3">
    <source>
        <dbReference type="Proteomes" id="UP000549394"/>
    </source>
</evidence>
<comment type="caution">
    <text evidence="2">The sequence shown here is derived from an EMBL/GenBank/DDBJ whole genome shotgun (WGS) entry which is preliminary data.</text>
</comment>
<protein>
    <submittedName>
        <fullName evidence="2">DgyrCDS14585</fullName>
    </submittedName>
</protein>
<dbReference type="Proteomes" id="UP000549394">
    <property type="component" value="Unassembled WGS sequence"/>
</dbReference>
<keyword evidence="1" id="KW-1133">Transmembrane helix</keyword>
<keyword evidence="1" id="KW-0472">Membrane</keyword>
<keyword evidence="3" id="KW-1185">Reference proteome</keyword>
<name>A0A7I8WE19_9ANNE</name>
<feature type="transmembrane region" description="Helical" evidence="1">
    <location>
        <begin position="35"/>
        <end position="55"/>
    </location>
</feature>
<sequence length="838" mass="98547">MSAMYRSVNQTDTPAVTFTHEEQARTSRCKKNIRSCILFFVVVVLAGSLISYYVVSRYSIKPNRDVEQDYAKLSFEISARNKSFCKITRQMDKNEELYWDITSYAFKNSEECIVHGPSIDITGSICITYLYKSKNTKFKILATNQKYQYYSDYKFFFDKQWNTRTINFDYNYAEPWKISFNVFTPFQRKVLEGNLKIKRLLIRNSMCKKGILKKAKKIDQLSCEFIDGLCGYSIMKVTSGRKGTIVISPLYQFEKGSACIQLNFKQNAKYPIAECNVFLNQFFVKYTNKFVKVSRITCQTMVKYSNLDIPVNSKQFKIEMSAENIEINRIKIYSQSCNQLKNENSPIENFTSLFGKFNMVIIERNSEYIFNPIYNVKFEINYCKNGNSLKEASFDCNFQKDICDYRILKTTSNFYFKWQMQGERDFSLVLEKTKYETNGVAILISPIIEGKTPKHLRLEMSNNNGMKTVNLMERQKEKYFTHTRKIRKNFFCNQTIFLELSQQVNQFKLEMKSSDFEVGDDAVRLFSISNGDYYKNSLLLSCNFLYKPCQTKFSLDKQTFTQCGGNWKWQTFTDANPNQKSILPHLFIPKISGKRVICLEFDYKDPNEIPNVDSSITISQIGWKENPSFVKHVASIEYKFTNRTQIEFYSYSSPKTIEIIFKQFNYENVKLYYVDILDGYCRNPLFPRYDKKMERLTCNFNNGLCGYEILNTINSTFELRFIKEIKRQNYYLSIFFSKYHTIKHGVSTILSPKIQEFSSNKCFIIKLKSNRDFSIDKLAVYVKNRYENTFKKIQNGIEYGQVNISKTVEQVFLKGMRENGPFFLVFYPKTNPTFNRPA</sequence>
<proteinExistence type="predicted"/>
<evidence type="ECO:0000256" key="1">
    <source>
        <dbReference type="SAM" id="Phobius"/>
    </source>
</evidence>
<gene>
    <name evidence="2" type="ORF">DGYR_LOCUS13701</name>
</gene>
<keyword evidence="1" id="KW-0812">Transmembrane</keyword>
<dbReference type="EMBL" id="CAJFCJ010000049">
    <property type="protein sequence ID" value="CAD5126458.1"/>
    <property type="molecule type" value="Genomic_DNA"/>
</dbReference>
<dbReference type="AlphaFoldDB" id="A0A7I8WE19"/>
<reference evidence="2 3" key="1">
    <citation type="submission" date="2020-08" db="EMBL/GenBank/DDBJ databases">
        <authorList>
            <person name="Hejnol A."/>
        </authorList>
    </citation>
    <scope>NUCLEOTIDE SEQUENCE [LARGE SCALE GENOMIC DNA]</scope>
</reference>
<accession>A0A7I8WE19</accession>
<organism evidence="2 3">
    <name type="scientific">Dimorphilus gyrociliatus</name>
    <dbReference type="NCBI Taxonomy" id="2664684"/>
    <lineage>
        <taxon>Eukaryota</taxon>
        <taxon>Metazoa</taxon>
        <taxon>Spiralia</taxon>
        <taxon>Lophotrochozoa</taxon>
        <taxon>Annelida</taxon>
        <taxon>Polychaeta</taxon>
        <taxon>Polychaeta incertae sedis</taxon>
        <taxon>Dinophilidae</taxon>
        <taxon>Dimorphilus</taxon>
    </lineage>
</organism>
<evidence type="ECO:0000313" key="2">
    <source>
        <dbReference type="EMBL" id="CAD5126458.1"/>
    </source>
</evidence>